<evidence type="ECO:0008006" key="3">
    <source>
        <dbReference type="Google" id="ProtNLM"/>
    </source>
</evidence>
<name>A0A1T5J713_9BACT</name>
<sequence>MRLSAPWHWYKLDSIHTLQLLTFFVKRTEQQIDASTEHFKNNKKEDFIVFSEEEKIGQSVTHYEGLDDMGWDLDKLFTSHFPNLQRKSAFLTLYAFLEHELDKLANKLKDEISHPARLEDIAGNGIHRSFSYMQLIVGLKIDKSDNRWNKIYQINKLRNMIIHSDGQLSADETARKSEEKFMAILKSHITVRDGELVLELTFLPYVIQQFDALFQFIDGAIQLKFSTKRSKKKKLSKKKRGSTKATNK</sequence>
<dbReference type="AlphaFoldDB" id="A0A1T5J713"/>
<dbReference type="EMBL" id="FUZU01000001">
    <property type="protein sequence ID" value="SKC47136.1"/>
    <property type="molecule type" value="Genomic_DNA"/>
</dbReference>
<dbReference type="Proteomes" id="UP000190961">
    <property type="component" value="Unassembled WGS sequence"/>
</dbReference>
<keyword evidence="2" id="KW-1185">Reference proteome</keyword>
<dbReference type="RefSeq" id="WP_079685414.1">
    <property type="nucleotide sequence ID" value="NZ_FUZU01000001.1"/>
</dbReference>
<dbReference type="STRING" id="688867.SAMN05660236_0822"/>
<gene>
    <name evidence="1" type="ORF">SAMN05660236_0822</name>
</gene>
<reference evidence="1 2" key="1">
    <citation type="submission" date="2017-02" db="EMBL/GenBank/DDBJ databases">
        <authorList>
            <person name="Peterson S.W."/>
        </authorList>
    </citation>
    <scope>NUCLEOTIDE SEQUENCE [LARGE SCALE GENOMIC DNA]</scope>
    <source>
        <strain evidence="1 2">DSM 25262</strain>
    </source>
</reference>
<evidence type="ECO:0000313" key="2">
    <source>
        <dbReference type="Proteomes" id="UP000190961"/>
    </source>
</evidence>
<accession>A0A1T5J713</accession>
<protein>
    <recommendedName>
        <fullName evidence="3">RiboL-PSP-HEPN domain-containing protein</fullName>
    </recommendedName>
</protein>
<proteinExistence type="predicted"/>
<organism evidence="1 2">
    <name type="scientific">Ohtaekwangia koreensis</name>
    <dbReference type="NCBI Taxonomy" id="688867"/>
    <lineage>
        <taxon>Bacteria</taxon>
        <taxon>Pseudomonadati</taxon>
        <taxon>Bacteroidota</taxon>
        <taxon>Cytophagia</taxon>
        <taxon>Cytophagales</taxon>
        <taxon>Fulvivirgaceae</taxon>
        <taxon>Ohtaekwangia</taxon>
    </lineage>
</organism>
<dbReference type="OrthoDB" id="793993at2"/>
<evidence type="ECO:0000313" key="1">
    <source>
        <dbReference type="EMBL" id="SKC47136.1"/>
    </source>
</evidence>